<name>A0A6N7QQX1_9GAMM</name>
<sequence length="73" mass="7842">MKYLKASHAGIEKIHPSQLPQHARVMTAACFCYSIRDADAPIYGALGDKTAEAVMLAGDPDKIERLAGVIFPA</sequence>
<keyword evidence="2" id="KW-1185">Reference proteome</keyword>
<comment type="caution">
    <text evidence="1">The sequence shown here is derived from an EMBL/GenBank/DDBJ whole genome shotgun (WGS) entry which is preliminary data.</text>
</comment>
<reference evidence="1 2" key="1">
    <citation type="submission" date="2019-11" db="EMBL/GenBank/DDBJ databases">
        <authorList>
            <person name="Zhang X.Y."/>
        </authorList>
    </citation>
    <scope>NUCLEOTIDE SEQUENCE [LARGE SCALE GENOMIC DNA]</scope>
    <source>
        <strain evidence="1 2">C176</strain>
    </source>
</reference>
<dbReference type="AlphaFoldDB" id="A0A6N7QQX1"/>
<gene>
    <name evidence="1" type="ORF">GH984_03665</name>
</gene>
<proteinExistence type="predicted"/>
<dbReference type="Proteomes" id="UP000433788">
    <property type="component" value="Unassembled WGS sequence"/>
</dbReference>
<organism evidence="1 2">
    <name type="scientific">Spiribacter salilacus</name>
    <dbReference type="NCBI Taxonomy" id="2664894"/>
    <lineage>
        <taxon>Bacteria</taxon>
        <taxon>Pseudomonadati</taxon>
        <taxon>Pseudomonadota</taxon>
        <taxon>Gammaproteobacteria</taxon>
        <taxon>Chromatiales</taxon>
        <taxon>Ectothiorhodospiraceae</taxon>
        <taxon>Spiribacter</taxon>
    </lineage>
</organism>
<accession>A0A6N7QQX1</accession>
<dbReference type="EMBL" id="WJPP01000002">
    <property type="protein sequence ID" value="MRH77793.1"/>
    <property type="molecule type" value="Genomic_DNA"/>
</dbReference>
<evidence type="ECO:0000313" key="1">
    <source>
        <dbReference type="EMBL" id="MRH77793.1"/>
    </source>
</evidence>
<protein>
    <submittedName>
        <fullName evidence="1">Uncharacterized protein</fullName>
    </submittedName>
</protein>
<evidence type="ECO:0000313" key="2">
    <source>
        <dbReference type="Proteomes" id="UP000433788"/>
    </source>
</evidence>